<dbReference type="EMBL" id="JAGDFM010000124">
    <property type="protein sequence ID" value="KAG7385309.1"/>
    <property type="molecule type" value="Genomic_DNA"/>
</dbReference>
<accession>A0A8T1VZC6</accession>
<organism evidence="1 2">
    <name type="scientific">Phytophthora pseudosyringae</name>
    <dbReference type="NCBI Taxonomy" id="221518"/>
    <lineage>
        <taxon>Eukaryota</taxon>
        <taxon>Sar</taxon>
        <taxon>Stramenopiles</taxon>
        <taxon>Oomycota</taxon>
        <taxon>Peronosporomycetes</taxon>
        <taxon>Peronosporales</taxon>
        <taxon>Peronosporaceae</taxon>
        <taxon>Phytophthora</taxon>
    </lineage>
</organism>
<dbReference type="AlphaFoldDB" id="A0A8T1VZC6"/>
<protein>
    <submittedName>
        <fullName evidence="1">Uncharacterized protein</fullName>
    </submittedName>
</protein>
<comment type="caution">
    <text evidence="1">The sequence shown here is derived from an EMBL/GenBank/DDBJ whole genome shotgun (WGS) entry which is preliminary data.</text>
</comment>
<keyword evidence="2" id="KW-1185">Reference proteome</keyword>
<gene>
    <name evidence="1" type="ORF">PHYPSEUDO_001611</name>
</gene>
<name>A0A8T1VZC6_9STRA</name>
<evidence type="ECO:0000313" key="1">
    <source>
        <dbReference type="EMBL" id="KAG7385309.1"/>
    </source>
</evidence>
<evidence type="ECO:0000313" key="2">
    <source>
        <dbReference type="Proteomes" id="UP000694044"/>
    </source>
</evidence>
<proteinExistence type="predicted"/>
<reference evidence="1" key="1">
    <citation type="submission" date="2021-02" db="EMBL/GenBank/DDBJ databases">
        <authorList>
            <person name="Palmer J.M."/>
        </authorList>
    </citation>
    <scope>NUCLEOTIDE SEQUENCE</scope>
    <source>
        <strain evidence="1">SCRP734</strain>
    </source>
</reference>
<sequence length="102" mass="10696">MSAEAARLRAGTCRWFTRGACNGICSINRRADRNAVSTVAVVVSVAAACLLRSSAPHTIGIPLCGWRVPAASRHQMVTPFGGVSERSDWGAARASSERPAAT</sequence>
<dbReference type="Proteomes" id="UP000694044">
    <property type="component" value="Unassembled WGS sequence"/>
</dbReference>